<dbReference type="OMA" id="CTNWEVV"/>
<dbReference type="Proteomes" id="UP000261620">
    <property type="component" value="Unplaced"/>
</dbReference>
<dbReference type="STRING" id="94237.ENSMMOP00000012365"/>
<feature type="transmembrane region" description="Helical" evidence="13">
    <location>
        <begin position="198"/>
        <end position="218"/>
    </location>
</feature>
<dbReference type="Pfam" id="PF13853">
    <property type="entry name" value="7tm_4"/>
    <property type="match status" value="1"/>
</dbReference>
<evidence type="ECO:0000256" key="2">
    <source>
        <dbReference type="ARBA" id="ARBA00022475"/>
    </source>
</evidence>
<dbReference type="InterPro" id="IPR052921">
    <property type="entry name" value="GPCR1_Superfamily_Member"/>
</dbReference>
<feature type="transmembrane region" description="Helical" evidence="13">
    <location>
        <begin position="272"/>
        <end position="291"/>
    </location>
</feature>
<keyword evidence="10" id="KW-0675">Receptor</keyword>
<evidence type="ECO:0000256" key="9">
    <source>
        <dbReference type="ARBA" id="ARBA00023157"/>
    </source>
</evidence>
<evidence type="ECO:0000256" key="6">
    <source>
        <dbReference type="ARBA" id="ARBA00022989"/>
    </source>
</evidence>
<evidence type="ECO:0000256" key="13">
    <source>
        <dbReference type="SAM" id="Phobius"/>
    </source>
</evidence>
<dbReference type="FunFam" id="1.20.1070.10:FF:000024">
    <property type="entry name" value="Olfactory receptor"/>
    <property type="match status" value="1"/>
</dbReference>
<keyword evidence="3" id="KW-0716">Sensory transduction</keyword>
<sequence>MSPGAVQSNSEVVLVLQGLNDSVSNRHVYFSLALTTYLLTVVVNLTLVLTVGLDRSLHQPIYIFLCNLCLNGMCGASSFYLRLLHDLLAASHLIPYAGCLAQIFAVYSYVFCEFSSLTVMAYDRYLAICRPLQYRTLMTAHKVALLLLLTWSFSLLETAVGTVLTARLPLCGRRVPRIFCTNWEVVKLSCADTTLNNIYGFILMFSHLSQTTLILVSYTHLVRASLRLHSDRRKFVQTCVPHLVALLVFTGSLLFDTLFSRYGGAALELQNALAAEFLVVPPLVNPIIYGINLHRIRSRILDRFGRRAASQRPSPRPT</sequence>
<evidence type="ECO:0000256" key="12">
    <source>
        <dbReference type="ARBA" id="ARBA00023224"/>
    </source>
</evidence>
<dbReference type="PRINTS" id="PR00245">
    <property type="entry name" value="OLFACTORYR"/>
</dbReference>
<evidence type="ECO:0000313" key="15">
    <source>
        <dbReference type="Ensembl" id="ENSMMOP00000012365.1"/>
    </source>
</evidence>
<keyword evidence="9" id="KW-1015">Disulfide bond</keyword>
<feature type="transmembrane region" description="Helical" evidence="13">
    <location>
        <begin position="61"/>
        <end position="81"/>
    </location>
</feature>
<protein>
    <recommendedName>
        <fullName evidence="14">G-protein coupled receptors family 1 profile domain-containing protein</fullName>
    </recommendedName>
</protein>
<keyword evidence="11" id="KW-0325">Glycoprotein</keyword>
<reference evidence="15" key="2">
    <citation type="submission" date="2025-09" db="UniProtKB">
        <authorList>
            <consortium name="Ensembl"/>
        </authorList>
    </citation>
    <scope>IDENTIFICATION</scope>
</reference>
<keyword evidence="4 13" id="KW-0812">Transmembrane</keyword>
<reference evidence="15" key="1">
    <citation type="submission" date="2025-08" db="UniProtKB">
        <authorList>
            <consortium name="Ensembl"/>
        </authorList>
    </citation>
    <scope>IDENTIFICATION</scope>
</reference>
<name>A0A3Q4B4B9_MOLML</name>
<dbReference type="PROSITE" id="PS00237">
    <property type="entry name" value="G_PROTEIN_RECEP_F1_1"/>
    <property type="match status" value="1"/>
</dbReference>
<dbReference type="PROSITE" id="PS50262">
    <property type="entry name" value="G_PROTEIN_RECEP_F1_2"/>
    <property type="match status" value="1"/>
</dbReference>
<feature type="domain" description="G-protein coupled receptors family 1 profile" evidence="14">
    <location>
        <begin position="43"/>
        <end position="289"/>
    </location>
</feature>
<keyword evidence="6 13" id="KW-1133">Transmembrane helix</keyword>
<accession>A0A3Q4B4B9</accession>
<keyword evidence="16" id="KW-1185">Reference proteome</keyword>
<evidence type="ECO:0000256" key="5">
    <source>
        <dbReference type="ARBA" id="ARBA00022725"/>
    </source>
</evidence>
<evidence type="ECO:0000256" key="7">
    <source>
        <dbReference type="ARBA" id="ARBA00023040"/>
    </source>
</evidence>
<dbReference type="GO" id="GO:0004984">
    <property type="term" value="F:olfactory receptor activity"/>
    <property type="evidence" value="ECO:0007669"/>
    <property type="project" value="InterPro"/>
</dbReference>
<evidence type="ECO:0000256" key="11">
    <source>
        <dbReference type="ARBA" id="ARBA00023180"/>
    </source>
</evidence>
<dbReference type="Gene3D" id="1.20.1070.10">
    <property type="entry name" value="Rhodopsin 7-helix transmembrane proteins"/>
    <property type="match status" value="1"/>
</dbReference>
<evidence type="ECO:0000313" key="16">
    <source>
        <dbReference type="Proteomes" id="UP000261620"/>
    </source>
</evidence>
<evidence type="ECO:0000259" key="14">
    <source>
        <dbReference type="PROSITE" id="PS50262"/>
    </source>
</evidence>
<feature type="transmembrane region" description="Helical" evidence="13">
    <location>
        <begin position="28"/>
        <end position="49"/>
    </location>
</feature>
<keyword evidence="8 13" id="KW-0472">Membrane</keyword>
<feature type="transmembrane region" description="Helical" evidence="13">
    <location>
        <begin position="93"/>
        <end position="122"/>
    </location>
</feature>
<feature type="transmembrane region" description="Helical" evidence="13">
    <location>
        <begin position="239"/>
        <end position="260"/>
    </location>
</feature>
<organism evidence="15 16">
    <name type="scientific">Mola mola</name>
    <name type="common">Ocean sunfish</name>
    <name type="synonym">Tetraodon mola</name>
    <dbReference type="NCBI Taxonomy" id="94237"/>
    <lineage>
        <taxon>Eukaryota</taxon>
        <taxon>Metazoa</taxon>
        <taxon>Chordata</taxon>
        <taxon>Craniata</taxon>
        <taxon>Vertebrata</taxon>
        <taxon>Euteleostomi</taxon>
        <taxon>Actinopterygii</taxon>
        <taxon>Neopterygii</taxon>
        <taxon>Teleostei</taxon>
        <taxon>Neoteleostei</taxon>
        <taxon>Acanthomorphata</taxon>
        <taxon>Eupercaria</taxon>
        <taxon>Tetraodontiformes</taxon>
        <taxon>Molidae</taxon>
        <taxon>Mola</taxon>
    </lineage>
</organism>
<evidence type="ECO:0000256" key="4">
    <source>
        <dbReference type="ARBA" id="ARBA00022692"/>
    </source>
</evidence>
<dbReference type="InterPro" id="IPR017452">
    <property type="entry name" value="GPCR_Rhodpsn_7TM"/>
</dbReference>
<keyword evidence="7" id="KW-0297">G-protein coupled receptor</keyword>
<dbReference type="AlphaFoldDB" id="A0A3Q4B4B9"/>
<dbReference type="GO" id="GO:0005549">
    <property type="term" value="F:odorant binding"/>
    <property type="evidence" value="ECO:0007669"/>
    <property type="project" value="TreeGrafter"/>
</dbReference>
<proteinExistence type="predicted"/>
<keyword evidence="12" id="KW-0807">Transducer</keyword>
<dbReference type="GO" id="GO:0004930">
    <property type="term" value="F:G protein-coupled receptor activity"/>
    <property type="evidence" value="ECO:0007669"/>
    <property type="project" value="UniProtKB-KW"/>
</dbReference>
<dbReference type="InterPro" id="IPR000276">
    <property type="entry name" value="GPCR_Rhodpsn"/>
</dbReference>
<evidence type="ECO:0000256" key="8">
    <source>
        <dbReference type="ARBA" id="ARBA00023136"/>
    </source>
</evidence>
<feature type="transmembrane region" description="Helical" evidence="13">
    <location>
        <begin position="143"/>
        <end position="166"/>
    </location>
</feature>
<dbReference type="PANTHER" id="PTHR26451">
    <property type="entry name" value="G_PROTEIN_RECEP_F1_2 DOMAIN-CONTAINING PROTEIN"/>
    <property type="match status" value="1"/>
</dbReference>
<keyword evidence="5" id="KW-0552">Olfaction</keyword>
<dbReference type="GO" id="GO:0005886">
    <property type="term" value="C:plasma membrane"/>
    <property type="evidence" value="ECO:0007669"/>
    <property type="project" value="UniProtKB-SubCell"/>
</dbReference>
<keyword evidence="2" id="KW-1003">Cell membrane</keyword>
<dbReference type="Ensembl" id="ENSMMOT00000012569.1">
    <property type="protein sequence ID" value="ENSMMOP00000012365.1"/>
    <property type="gene ID" value="ENSMMOG00000009506.1"/>
</dbReference>
<evidence type="ECO:0000256" key="3">
    <source>
        <dbReference type="ARBA" id="ARBA00022606"/>
    </source>
</evidence>
<comment type="subcellular location">
    <subcellularLocation>
        <location evidence="1">Cell membrane</location>
        <topology evidence="1">Multi-pass membrane protein</topology>
    </subcellularLocation>
</comment>
<evidence type="ECO:0000256" key="10">
    <source>
        <dbReference type="ARBA" id="ARBA00023170"/>
    </source>
</evidence>
<evidence type="ECO:0000256" key="1">
    <source>
        <dbReference type="ARBA" id="ARBA00004651"/>
    </source>
</evidence>
<dbReference type="SUPFAM" id="SSF81321">
    <property type="entry name" value="Family A G protein-coupled receptor-like"/>
    <property type="match status" value="1"/>
</dbReference>
<dbReference type="InterPro" id="IPR000725">
    <property type="entry name" value="Olfact_rcpt"/>
</dbReference>
<dbReference type="PANTHER" id="PTHR26451:SF871">
    <property type="entry name" value="ODORANT RECEPTOR-RELATED"/>
    <property type="match status" value="1"/>
</dbReference>